<gene>
    <name evidence="1" type="ORF">PFRI_13160</name>
</gene>
<evidence type="ECO:0000313" key="1">
    <source>
        <dbReference type="EMBL" id="OJI94495.1"/>
    </source>
</evidence>
<dbReference type="AlphaFoldDB" id="A0A1L9NYX1"/>
<protein>
    <submittedName>
        <fullName evidence="1">Uncharacterized protein</fullName>
    </submittedName>
</protein>
<name>A0A1L9NYX1_9RHOB</name>
<comment type="caution">
    <text evidence="1">The sequence shown here is derived from an EMBL/GenBank/DDBJ whole genome shotgun (WGS) entry which is preliminary data.</text>
</comment>
<accession>A0A1L9NYX1</accession>
<keyword evidence="2" id="KW-1185">Reference proteome</keyword>
<evidence type="ECO:0000313" key="2">
    <source>
        <dbReference type="Proteomes" id="UP000184514"/>
    </source>
</evidence>
<dbReference type="STRING" id="696762.PFRI_13160"/>
<proteinExistence type="predicted"/>
<sequence length="58" mass="6215">MPDQIAAVREALSDMGEATPEQIARRFVRGRAVTVEPLMESLAALGQAEKGEDGRFAA</sequence>
<dbReference type="EMBL" id="MLCB01000095">
    <property type="protein sequence ID" value="OJI94495.1"/>
    <property type="molecule type" value="Genomic_DNA"/>
</dbReference>
<dbReference type="Proteomes" id="UP000184514">
    <property type="component" value="Unassembled WGS sequence"/>
</dbReference>
<reference evidence="1 2" key="1">
    <citation type="submission" date="2016-10" db="EMBL/GenBank/DDBJ databases">
        <title>Genome sequence of Planktotalea frisia SH6-1.</title>
        <authorList>
            <person name="Poehlein A."/>
            <person name="Bakenhus I."/>
            <person name="Voget S."/>
            <person name="Brinkhoff T."/>
            <person name="Simon M."/>
        </authorList>
    </citation>
    <scope>NUCLEOTIDE SEQUENCE [LARGE SCALE GENOMIC DNA]</scope>
    <source>
        <strain evidence="1 2">SH6-1</strain>
    </source>
</reference>
<organism evidence="1 2">
    <name type="scientific">Planktotalea frisia</name>
    <dbReference type="NCBI Taxonomy" id="696762"/>
    <lineage>
        <taxon>Bacteria</taxon>
        <taxon>Pseudomonadati</taxon>
        <taxon>Pseudomonadota</taxon>
        <taxon>Alphaproteobacteria</taxon>
        <taxon>Rhodobacterales</taxon>
        <taxon>Paracoccaceae</taxon>
        <taxon>Planktotalea</taxon>
    </lineage>
</organism>